<keyword evidence="2" id="KW-0812">Transmembrane</keyword>
<proteinExistence type="predicted"/>
<comment type="caution">
    <text evidence="3">The sequence shown here is derived from an EMBL/GenBank/DDBJ whole genome shotgun (WGS) entry which is preliminary data.</text>
</comment>
<feature type="compositionally biased region" description="Low complexity" evidence="1">
    <location>
        <begin position="225"/>
        <end position="236"/>
    </location>
</feature>
<accession>A0A0G2HK89</accession>
<dbReference type="AlphaFoldDB" id="A0A0G2HK89"/>
<keyword evidence="2" id="KW-1133">Transmembrane helix</keyword>
<feature type="region of interest" description="Disordered" evidence="1">
    <location>
        <begin position="117"/>
        <end position="137"/>
    </location>
</feature>
<organism evidence="3 4">
    <name type="scientific">Diplodia seriata</name>
    <dbReference type="NCBI Taxonomy" id="420778"/>
    <lineage>
        <taxon>Eukaryota</taxon>
        <taxon>Fungi</taxon>
        <taxon>Dikarya</taxon>
        <taxon>Ascomycota</taxon>
        <taxon>Pezizomycotina</taxon>
        <taxon>Dothideomycetes</taxon>
        <taxon>Dothideomycetes incertae sedis</taxon>
        <taxon>Botryosphaeriales</taxon>
        <taxon>Botryosphaeriaceae</taxon>
        <taxon>Diplodia</taxon>
    </lineage>
</organism>
<gene>
    <name evidence="3" type="ORF">UCDDS831_g00146</name>
</gene>
<evidence type="ECO:0000313" key="4">
    <source>
        <dbReference type="Proteomes" id="UP000034182"/>
    </source>
</evidence>
<reference evidence="3 4" key="2">
    <citation type="submission" date="2015-05" db="EMBL/GenBank/DDBJ databases">
        <title>Distinctive expansion of gene families associated with plant cell wall degradation and secondary metabolism in the genomes of grapevine trunk pathogens.</title>
        <authorList>
            <person name="Lawrence D.P."/>
            <person name="Travadon R."/>
            <person name="Rolshausen P.E."/>
            <person name="Baumgartner K."/>
        </authorList>
    </citation>
    <scope>NUCLEOTIDE SEQUENCE [LARGE SCALE GENOMIC DNA]</scope>
    <source>
        <strain evidence="3">DS831</strain>
    </source>
</reference>
<name>A0A0G2HK89_9PEZI</name>
<feature type="region of interest" description="Disordered" evidence="1">
    <location>
        <begin position="215"/>
        <end position="264"/>
    </location>
</feature>
<evidence type="ECO:0000256" key="2">
    <source>
        <dbReference type="SAM" id="Phobius"/>
    </source>
</evidence>
<evidence type="ECO:0000256" key="1">
    <source>
        <dbReference type="SAM" id="MobiDB-lite"/>
    </source>
</evidence>
<feature type="transmembrane region" description="Helical" evidence="2">
    <location>
        <begin position="6"/>
        <end position="30"/>
    </location>
</feature>
<protein>
    <submittedName>
        <fullName evidence="3">Uncharacterized protein</fullName>
    </submittedName>
</protein>
<evidence type="ECO:0000313" key="3">
    <source>
        <dbReference type="EMBL" id="KKY28760.1"/>
    </source>
</evidence>
<sequence>MELEGNLIVMIVICAVLFSSYIGFQIFNAVSLFRAARRSRQEHDPELANTSTTASNAPSQAIELEKLSPPDHFYEANASFLNPRAAPTPSVKSSTSSTTITTISWFTNQIPTPWSPFDATTPVRHPSPAQHPHSYHHNRPCTASCYADPFDLEELVSTPPQPLPRGRLTSPPRAHTQRSALHERRLTAMVMTTPPYAASSSDGSVSRIAPEDAFSIGSDVDDDATSASSDGDGSTGIIPCRFSPREAGEMSPSPSAGLRDGGDAIAGLEDVELGEWI</sequence>
<feature type="region of interest" description="Disordered" evidence="1">
    <location>
        <begin position="156"/>
        <end position="179"/>
    </location>
</feature>
<keyword evidence="2" id="KW-0472">Membrane</keyword>
<dbReference type="EMBL" id="LAQI01000005">
    <property type="protein sequence ID" value="KKY28760.1"/>
    <property type="molecule type" value="Genomic_DNA"/>
</dbReference>
<dbReference type="Proteomes" id="UP000034182">
    <property type="component" value="Unassembled WGS sequence"/>
</dbReference>
<reference evidence="3 4" key="1">
    <citation type="submission" date="2015-03" db="EMBL/GenBank/DDBJ databases">
        <authorList>
            <person name="Morales-Cruz A."/>
            <person name="Amrine K.C."/>
            <person name="Cantu D."/>
        </authorList>
    </citation>
    <scope>NUCLEOTIDE SEQUENCE [LARGE SCALE GENOMIC DNA]</scope>
    <source>
        <strain evidence="3">DS831</strain>
    </source>
</reference>